<name>A0A267M6Q0_LACJH</name>
<dbReference type="Pfam" id="PF02498">
    <property type="entry name" value="Bro-N"/>
    <property type="match status" value="1"/>
</dbReference>
<dbReference type="Pfam" id="PF10552">
    <property type="entry name" value="ORF6C"/>
    <property type="match status" value="1"/>
</dbReference>
<accession>A0A267M6Q0</accession>
<organism evidence="2 3">
    <name type="scientific">Lactobacillus johnsonii</name>
    <dbReference type="NCBI Taxonomy" id="33959"/>
    <lineage>
        <taxon>Bacteria</taxon>
        <taxon>Bacillati</taxon>
        <taxon>Bacillota</taxon>
        <taxon>Bacilli</taxon>
        <taxon>Lactobacillales</taxon>
        <taxon>Lactobacillaceae</taxon>
        <taxon>Lactobacillus</taxon>
    </lineage>
</organism>
<dbReference type="EMBL" id="NIBD01000028">
    <property type="protein sequence ID" value="PAB55137.1"/>
    <property type="molecule type" value="Genomic_DNA"/>
</dbReference>
<comment type="caution">
    <text evidence="2">The sequence shown here is derived from an EMBL/GenBank/DDBJ whole genome shotgun (WGS) entry which is preliminary data.</text>
</comment>
<dbReference type="InterPro" id="IPR018878">
    <property type="entry name" value="ORF6C_dom"/>
</dbReference>
<dbReference type="SMART" id="SM01040">
    <property type="entry name" value="Bro-N"/>
    <property type="match status" value="1"/>
</dbReference>
<gene>
    <name evidence="2" type="ORF">A3Q24_05495</name>
</gene>
<evidence type="ECO:0000259" key="1">
    <source>
        <dbReference type="PROSITE" id="PS51750"/>
    </source>
</evidence>
<proteinExistence type="predicted"/>
<dbReference type="Proteomes" id="UP000216008">
    <property type="component" value="Unassembled WGS sequence"/>
</dbReference>
<dbReference type="PROSITE" id="PS51750">
    <property type="entry name" value="BRO_N"/>
    <property type="match status" value="1"/>
</dbReference>
<protein>
    <submittedName>
        <fullName evidence="2">Toxin Bro</fullName>
    </submittedName>
</protein>
<dbReference type="PANTHER" id="PTHR36180">
    <property type="entry name" value="DNA-BINDING PROTEIN-RELATED-RELATED"/>
    <property type="match status" value="1"/>
</dbReference>
<sequence>MKNQMQLFNFEKQEVRTLLVNEEPYFVGKDVAKILGYSRTADAIKAHVDEEDKLTRQFTDSGQRREMTIINESGMYSLILSSKLPNAKKFKRWVTSEVLPAIRKNGSYQLPQTPEGQIRLLLESSVHTDERLTNVEEDIDLLKNKSEIDSTQRFQLQKARNKRAIEVCGGKDSNFYKTRSRKVFMELAHDFKEYFEIPRYDALRKKDFDKAIEFVDGWYPSVLLKRDIDEVNAQTNLDI</sequence>
<feature type="domain" description="Bro-N" evidence="1">
    <location>
        <begin position="2"/>
        <end position="106"/>
    </location>
</feature>
<dbReference type="RefSeq" id="WP_095182817.1">
    <property type="nucleotide sequence ID" value="NZ_NIBD01000028.1"/>
</dbReference>
<evidence type="ECO:0000313" key="3">
    <source>
        <dbReference type="Proteomes" id="UP000216008"/>
    </source>
</evidence>
<dbReference type="AlphaFoldDB" id="A0A267M6Q0"/>
<dbReference type="InterPro" id="IPR003497">
    <property type="entry name" value="BRO_N_domain"/>
</dbReference>
<evidence type="ECO:0000313" key="2">
    <source>
        <dbReference type="EMBL" id="PAB55137.1"/>
    </source>
</evidence>
<dbReference type="PANTHER" id="PTHR36180:SF2">
    <property type="entry name" value="BRO FAMILY PROTEIN"/>
    <property type="match status" value="1"/>
</dbReference>
<reference evidence="2 3" key="1">
    <citation type="submission" date="2017-05" db="EMBL/GenBank/DDBJ databases">
        <title>Lactobacillus johnsonii from commercial turkeys.</title>
        <authorList>
            <person name="Johnson T.J."/>
            <person name="Youmans B."/>
        </authorList>
    </citation>
    <scope>NUCLEOTIDE SEQUENCE [LARGE SCALE GENOMIC DNA]</scope>
    <source>
        <strain evidence="2 3">UMNLJ114</strain>
    </source>
</reference>